<comment type="caution">
    <text evidence="9">The sequence shown here is derived from an EMBL/GenBank/DDBJ whole genome shotgun (WGS) entry which is preliminary data.</text>
</comment>
<dbReference type="GO" id="GO:0005886">
    <property type="term" value="C:plasma membrane"/>
    <property type="evidence" value="ECO:0007669"/>
    <property type="project" value="UniProtKB-SubCell"/>
</dbReference>
<dbReference type="InterPro" id="IPR033479">
    <property type="entry name" value="dCache_1"/>
</dbReference>
<reference evidence="9 10" key="1">
    <citation type="submission" date="2017-08" db="EMBL/GenBank/DDBJ databases">
        <title>Infants hospitalized years apart are colonized by the same room-sourced microbial strains.</title>
        <authorList>
            <person name="Brooks B."/>
            <person name="Olm M.R."/>
            <person name="Firek B.A."/>
            <person name="Baker R."/>
            <person name="Thomas B.C."/>
            <person name="Morowitz M.J."/>
            <person name="Banfield J.F."/>
        </authorList>
    </citation>
    <scope>NUCLEOTIDE SEQUENCE [LARGE SCALE GENOMIC DNA]</scope>
    <source>
        <strain evidence="9">S2_012_000_R2_81</strain>
    </source>
</reference>
<organism evidence="9 10">
    <name type="scientific">Roseateles depolymerans</name>
    <dbReference type="NCBI Taxonomy" id="76731"/>
    <lineage>
        <taxon>Bacteria</taxon>
        <taxon>Pseudomonadati</taxon>
        <taxon>Pseudomonadota</taxon>
        <taxon>Betaproteobacteria</taxon>
        <taxon>Burkholderiales</taxon>
        <taxon>Sphaerotilaceae</taxon>
        <taxon>Roseateles</taxon>
    </lineage>
</organism>
<dbReference type="NCBIfam" id="TIGR00229">
    <property type="entry name" value="sensory_box"/>
    <property type="match status" value="1"/>
</dbReference>
<dbReference type="InterPro" id="IPR000700">
    <property type="entry name" value="PAS-assoc_C"/>
</dbReference>
<accession>A0A2W5DR52</accession>
<keyword evidence="4 6" id="KW-1133">Transmembrane helix</keyword>
<dbReference type="Pfam" id="PF02743">
    <property type="entry name" value="dCache_1"/>
    <property type="match status" value="1"/>
</dbReference>
<protein>
    <recommendedName>
        <fullName evidence="11">Diguanylate cyclase</fullName>
    </recommendedName>
</protein>
<evidence type="ECO:0000256" key="5">
    <source>
        <dbReference type="ARBA" id="ARBA00023136"/>
    </source>
</evidence>
<dbReference type="GO" id="GO:0003824">
    <property type="term" value="F:catalytic activity"/>
    <property type="evidence" value="ECO:0007669"/>
    <property type="project" value="UniProtKB-ARBA"/>
</dbReference>
<evidence type="ECO:0000259" key="8">
    <source>
        <dbReference type="PROSITE" id="PS50887"/>
    </source>
</evidence>
<dbReference type="InterPro" id="IPR043128">
    <property type="entry name" value="Rev_trsase/Diguanyl_cyclase"/>
</dbReference>
<dbReference type="PANTHER" id="PTHR44757:SF2">
    <property type="entry name" value="BIOFILM ARCHITECTURE MAINTENANCE PROTEIN MBAA"/>
    <property type="match status" value="1"/>
</dbReference>
<evidence type="ECO:0000256" key="6">
    <source>
        <dbReference type="SAM" id="Phobius"/>
    </source>
</evidence>
<gene>
    <name evidence="9" type="ORF">DI603_13580</name>
</gene>
<dbReference type="EMBL" id="QFOD01000012">
    <property type="protein sequence ID" value="PZP30960.1"/>
    <property type="molecule type" value="Genomic_DNA"/>
</dbReference>
<dbReference type="InterPro" id="IPR013656">
    <property type="entry name" value="PAS_4"/>
</dbReference>
<proteinExistence type="predicted"/>
<dbReference type="PROSITE" id="PS50887">
    <property type="entry name" value="GGDEF"/>
    <property type="match status" value="1"/>
</dbReference>
<dbReference type="Pfam" id="PF08448">
    <property type="entry name" value="PAS_4"/>
    <property type="match status" value="1"/>
</dbReference>
<dbReference type="CDD" id="cd18774">
    <property type="entry name" value="PDC2_HK_sensor"/>
    <property type="match status" value="1"/>
</dbReference>
<sequence length="673" mass="72571">MSRPFGHLPRLRPPRSLKLRLALASVSVIGLSVAATALLVVHDMGARAERSIMDSTLDVDTVSKTISARLANRELALGRSAAQWPQQAPPDLASASAFLRSQAALGALFTRVMVVDGQGRVIAVADEMRVRPGDASVQDHPFFQRAMADGHAIAAEASPAGATGPLEVVLAVPLGNHLLTGRPQALLCGVLRPQTDSLLPELSDHGIGTAAAPVDTVLTDARGRILAHPDDRLLRHDVGDDPQLRAAARRWRQDGAPLEPTAWTWRTGSRFVAMAAVPEADWMVFRSAPADLMLGSPAAARREALWLSVAVALAGAALIMGLSHLLLRPMRQLERRALRLLDDQLPAGAPWPPAAGEIGQLSRAFQHVLATRAASQHRSEELLALMRAILRHAPVGIGFMRAGRFELVSQRLADELGHADAALVGRSARALLPDFAQYRRLVQGAQAAFASGQTYQAEHEFRRRDGHTFWAYLQGAALDRRQPETGSIWILSDISELRAQREQLSWSAAHDSLTQLVNRREFEARLTHICASKRRSEPNCLLSLDLDGFKAVNDGAGHAAGDAILQDVAALLTQRVRDTDTVARLGGDEFAVLLMGCELDRAQQIAEQIRARIESHQRDWRGQVLRVGASIGVVPMPTEACDIAALLAQADAACYAAKRGGKNRVVACPALAA</sequence>
<evidence type="ECO:0008006" key="11">
    <source>
        <dbReference type="Google" id="ProtNLM"/>
    </source>
</evidence>
<evidence type="ECO:0000256" key="2">
    <source>
        <dbReference type="ARBA" id="ARBA00022475"/>
    </source>
</evidence>
<dbReference type="SUPFAM" id="SSF55785">
    <property type="entry name" value="PYP-like sensor domain (PAS domain)"/>
    <property type="match status" value="1"/>
</dbReference>
<dbReference type="CDD" id="cd01949">
    <property type="entry name" value="GGDEF"/>
    <property type="match status" value="1"/>
</dbReference>
<feature type="domain" description="GGDEF" evidence="8">
    <location>
        <begin position="537"/>
        <end position="670"/>
    </location>
</feature>
<keyword evidence="3 6" id="KW-0812">Transmembrane</keyword>
<dbReference type="Gene3D" id="3.30.450.20">
    <property type="entry name" value="PAS domain"/>
    <property type="match status" value="2"/>
</dbReference>
<keyword evidence="2" id="KW-1003">Cell membrane</keyword>
<evidence type="ECO:0000259" key="7">
    <source>
        <dbReference type="PROSITE" id="PS50113"/>
    </source>
</evidence>
<evidence type="ECO:0000313" key="9">
    <source>
        <dbReference type="EMBL" id="PZP30960.1"/>
    </source>
</evidence>
<evidence type="ECO:0000256" key="4">
    <source>
        <dbReference type="ARBA" id="ARBA00022989"/>
    </source>
</evidence>
<keyword evidence="5 6" id="KW-0472">Membrane</keyword>
<dbReference type="Gene3D" id="3.30.70.270">
    <property type="match status" value="1"/>
</dbReference>
<dbReference type="PROSITE" id="PS50113">
    <property type="entry name" value="PAC"/>
    <property type="match status" value="1"/>
</dbReference>
<dbReference type="InterPro" id="IPR029787">
    <property type="entry name" value="Nucleotide_cyclase"/>
</dbReference>
<dbReference type="Proteomes" id="UP000249633">
    <property type="component" value="Unassembled WGS sequence"/>
</dbReference>
<comment type="subcellular location">
    <subcellularLocation>
        <location evidence="1">Cell membrane</location>
        <topology evidence="1">Multi-pass membrane protein</topology>
    </subcellularLocation>
</comment>
<dbReference type="InterPro" id="IPR000014">
    <property type="entry name" value="PAS"/>
</dbReference>
<dbReference type="SUPFAM" id="SSF55073">
    <property type="entry name" value="Nucleotide cyclase"/>
    <property type="match status" value="1"/>
</dbReference>
<evidence type="ECO:0000256" key="3">
    <source>
        <dbReference type="ARBA" id="ARBA00022692"/>
    </source>
</evidence>
<dbReference type="NCBIfam" id="TIGR00254">
    <property type="entry name" value="GGDEF"/>
    <property type="match status" value="1"/>
</dbReference>
<dbReference type="InterPro" id="IPR035965">
    <property type="entry name" value="PAS-like_dom_sf"/>
</dbReference>
<evidence type="ECO:0000313" key="10">
    <source>
        <dbReference type="Proteomes" id="UP000249633"/>
    </source>
</evidence>
<dbReference type="PANTHER" id="PTHR44757">
    <property type="entry name" value="DIGUANYLATE CYCLASE DGCP"/>
    <property type="match status" value="1"/>
</dbReference>
<feature type="domain" description="PAC" evidence="7">
    <location>
        <begin position="455"/>
        <end position="506"/>
    </location>
</feature>
<dbReference type="SMART" id="SM00267">
    <property type="entry name" value="GGDEF"/>
    <property type="match status" value="1"/>
</dbReference>
<name>A0A2W5DR52_9BURK</name>
<dbReference type="InterPro" id="IPR000160">
    <property type="entry name" value="GGDEF_dom"/>
</dbReference>
<feature type="transmembrane region" description="Helical" evidence="6">
    <location>
        <begin position="304"/>
        <end position="327"/>
    </location>
</feature>
<dbReference type="Gene3D" id="6.10.340.10">
    <property type="match status" value="1"/>
</dbReference>
<dbReference type="CDD" id="cd00130">
    <property type="entry name" value="PAS"/>
    <property type="match status" value="1"/>
</dbReference>
<dbReference type="Pfam" id="PF00990">
    <property type="entry name" value="GGDEF"/>
    <property type="match status" value="1"/>
</dbReference>
<evidence type="ECO:0000256" key="1">
    <source>
        <dbReference type="ARBA" id="ARBA00004651"/>
    </source>
</evidence>
<dbReference type="AlphaFoldDB" id="A0A2W5DR52"/>
<dbReference type="FunFam" id="3.30.70.270:FF:000001">
    <property type="entry name" value="Diguanylate cyclase domain protein"/>
    <property type="match status" value="1"/>
</dbReference>
<dbReference type="InterPro" id="IPR052155">
    <property type="entry name" value="Biofilm_reg_signaling"/>
</dbReference>
<feature type="transmembrane region" description="Helical" evidence="6">
    <location>
        <begin position="21"/>
        <end position="41"/>
    </location>
</feature>